<dbReference type="UniPathway" id="UPA00034">
    <property type="reaction ID" value="UER00017"/>
</dbReference>
<comment type="similarity">
    <text evidence="3 12 13">Belongs to the DapA family.</text>
</comment>
<dbReference type="GO" id="GO:0008840">
    <property type="term" value="F:4-hydroxy-tetrahydrodipicolinate synthase activity"/>
    <property type="evidence" value="ECO:0007669"/>
    <property type="project" value="UniProtKB-UniRule"/>
</dbReference>
<dbReference type="PROSITE" id="PS00665">
    <property type="entry name" value="DHDPS_1"/>
    <property type="match status" value="1"/>
</dbReference>
<dbReference type="NCBIfam" id="TIGR00674">
    <property type="entry name" value="dapA"/>
    <property type="match status" value="1"/>
</dbReference>
<evidence type="ECO:0000256" key="6">
    <source>
        <dbReference type="ARBA" id="ARBA00022605"/>
    </source>
</evidence>
<comment type="catalytic activity">
    <reaction evidence="11 12">
        <text>L-aspartate 4-semialdehyde + pyruvate = (2S,4S)-4-hydroxy-2,3,4,5-tetrahydrodipicolinate + H2O + H(+)</text>
        <dbReference type="Rhea" id="RHEA:34171"/>
        <dbReference type="ChEBI" id="CHEBI:15361"/>
        <dbReference type="ChEBI" id="CHEBI:15377"/>
        <dbReference type="ChEBI" id="CHEBI:15378"/>
        <dbReference type="ChEBI" id="CHEBI:67139"/>
        <dbReference type="ChEBI" id="CHEBI:537519"/>
        <dbReference type="EC" id="4.3.3.7"/>
    </reaction>
</comment>
<dbReference type="GO" id="GO:0009089">
    <property type="term" value="P:lysine biosynthetic process via diaminopimelate"/>
    <property type="evidence" value="ECO:0007669"/>
    <property type="project" value="UniProtKB-UniRule"/>
</dbReference>
<evidence type="ECO:0000256" key="4">
    <source>
        <dbReference type="ARBA" id="ARBA00012086"/>
    </source>
</evidence>
<evidence type="ECO:0000256" key="15">
    <source>
        <dbReference type="PIRSR" id="PIRSR001365-2"/>
    </source>
</evidence>
<comment type="function">
    <text evidence="1 12">Catalyzes the condensation of (S)-aspartate-beta-semialdehyde [(S)-ASA] and pyruvate to 4-hydroxy-tetrahydrodipicolinate (HTPA).</text>
</comment>
<keyword evidence="6 12" id="KW-0028">Amino-acid biosynthesis</keyword>
<keyword evidence="17" id="KW-1185">Reference proteome</keyword>
<evidence type="ECO:0000256" key="9">
    <source>
        <dbReference type="ARBA" id="ARBA00023239"/>
    </source>
</evidence>
<dbReference type="RefSeq" id="WP_126109007.1">
    <property type="nucleotide sequence ID" value="NZ_CP034465.1"/>
</dbReference>
<evidence type="ECO:0000256" key="14">
    <source>
        <dbReference type="PIRSR" id="PIRSR001365-1"/>
    </source>
</evidence>
<dbReference type="Proteomes" id="UP000273326">
    <property type="component" value="Chromosome"/>
</dbReference>
<dbReference type="PIRSF" id="PIRSF001365">
    <property type="entry name" value="DHDPS"/>
    <property type="match status" value="1"/>
</dbReference>
<dbReference type="InterPro" id="IPR002220">
    <property type="entry name" value="DapA-like"/>
</dbReference>
<comment type="pathway">
    <text evidence="2 12">Amino-acid biosynthesis; L-lysine biosynthesis via DAP pathway; (S)-tetrahydrodipicolinate from L-aspartate: step 3/4.</text>
</comment>
<dbReference type="Pfam" id="PF00701">
    <property type="entry name" value="DHDPS"/>
    <property type="match status" value="1"/>
</dbReference>
<dbReference type="InterPro" id="IPR005263">
    <property type="entry name" value="DapA"/>
</dbReference>
<feature type="site" description="Part of a proton relay during catalysis" evidence="12">
    <location>
        <position position="107"/>
    </location>
</feature>
<dbReference type="PANTHER" id="PTHR12128:SF66">
    <property type="entry name" value="4-HYDROXY-2-OXOGLUTARATE ALDOLASE, MITOCHONDRIAL"/>
    <property type="match status" value="1"/>
</dbReference>
<dbReference type="InterPro" id="IPR013785">
    <property type="entry name" value="Aldolase_TIM"/>
</dbReference>
<comment type="subcellular location">
    <subcellularLocation>
        <location evidence="12">Cytoplasm</location>
    </subcellularLocation>
</comment>
<protein>
    <recommendedName>
        <fullName evidence="4 12">4-hydroxy-tetrahydrodipicolinate synthase</fullName>
        <shortName evidence="12">HTPA synthase</shortName>
        <ecNumber evidence="4 12">4.3.3.7</ecNumber>
    </recommendedName>
</protein>
<feature type="binding site" evidence="12 15">
    <location>
        <position position="45"/>
    </location>
    <ligand>
        <name>pyruvate</name>
        <dbReference type="ChEBI" id="CHEBI:15361"/>
    </ligand>
</feature>
<feature type="site" description="Part of a proton relay during catalysis" evidence="12">
    <location>
        <position position="44"/>
    </location>
</feature>
<dbReference type="Gene3D" id="3.20.20.70">
    <property type="entry name" value="Aldolase class I"/>
    <property type="match status" value="1"/>
</dbReference>
<dbReference type="GO" id="GO:0005829">
    <property type="term" value="C:cytosol"/>
    <property type="evidence" value="ECO:0007669"/>
    <property type="project" value="TreeGrafter"/>
</dbReference>
<dbReference type="PANTHER" id="PTHR12128">
    <property type="entry name" value="DIHYDRODIPICOLINATE SYNTHASE"/>
    <property type="match status" value="1"/>
</dbReference>
<evidence type="ECO:0000256" key="3">
    <source>
        <dbReference type="ARBA" id="ARBA00007592"/>
    </source>
</evidence>
<evidence type="ECO:0000256" key="7">
    <source>
        <dbReference type="ARBA" id="ARBA00022915"/>
    </source>
</evidence>
<dbReference type="PROSITE" id="PS00666">
    <property type="entry name" value="DHDPS_2"/>
    <property type="match status" value="1"/>
</dbReference>
<dbReference type="CDD" id="cd00950">
    <property type="entry name" value="DHDPS"/>
    <property type="match status" value="1"/>
</dbReference>
<evidence type="ECO:0000313" key="16">
    <source>
        <dbReference type="EMBL" id="AZP03929.1"/>
    </source>
</evidence>
<dbReference type="InterPro" id="IPR020624">
    <property type="entry name" value="Schiff_base-form_aldolases_CS"/>
</dbReference>
<keyword evidence="9 12" id="KW-0456">Lyase</keyword>
<evidence type="ECO:0000256" key="2">
    <source>
        <dbReference type="ARBA" id="ARBA00005120"/>
    </source>
</evidence>
<dbReference type="KEGG" id="jeh:EJN90_04165"/>
<dbReference type="SUPFAM" id="SSF51569">
    <property type="entry name" value="Aldolase"/>
    <property type="match status" value="1"/>
</dbReference>
<comment type="subunit">
    <text evidence="12">Homotetramer; dimer of dimers.</text>
</comment>
<sequence>MLSGSLVAIITPMNEDGSINFDKMGELIEYHIENKTDGIVLLGTTGEASTMTFEEEKELVAFAAEKIAKRVPLVVGSGSNNTSTAVENSKAFAENGADMLLVVTPYYNRANDGGMIRHFELIANSVNVPIILYNVPGRTGCSLSPAVVEVLSKHPNINGIKEASGDISYAVKLAPLLSEDFVMYSGNDDIIIPMLSLGARGVISVWANIMPKEVHDLVTLYLEGKQKEALAIQTGYLDLVDVLFCETNPIPVKHAMNELGFEVGPLRMPLGEMDEPNYRKLVATIDKYKEVLS</sequence>
<evidence type="ECO:0000313" key="17">
    <source>
        <dbReference type="Proteomes" id="UP000273326"/>
    </source>
</evidence>
<evidence type="ECO:0000256" key="13">
    <source>
        <dbReference type="PIRNR" id="PIRNR001365"/>
    </source>
</evidence>
<accession>A0A3Q9BJT3</accession>
<reference evidence="17" key="1">
    <citation type="submission" date="2018-12" db="EMBL/GenBank/DDBJ databases">
        <title>Complete genome sequencing of Jeotgalibaca sp. H21T32.</title>
        <authorList>
            <person name="Bae J.-W."/>
            <person name="Lee S.-Y."/>
        </authorList>
    </citation>
    <scope>NUCLEOTIDE SEQUENCE [LARGE SCALE GENOMIC DNA]</scope>
    <source>
        <strain evidence="17">H21T32</strain>
    </source>
</reference>
<dbReference type="SMART" id="SM01130">
    <property type="entry name" value="DHDPS"/>
    <property type="match status" value="1"/>
</dbReference>
<dbReference type="InterPro" id="IPR020625">
    <property type="entry name" value="Schiff_base-form_aldolases_AS"/>
</dbReference>
<dbReference type="PRINTS" id="PR00146">
    <property type="entry name" value="DHPICSNTHASE"/>
</dbReference>
<dbReference type="EC" id="4.3.3.7" evidence="4 12"/>
<dbReference type="AlphaFoldDB" id="A0A3Q9BJT3"/>
<evidence type="ECO:0000256" key="10">
    <source>
        <dbReference type="ARBA" id="ARBA00023270"/>
    </source>
</evidence>
<evidence type="ECO:0000256" key="1">
    <source>
        <dbReference type="ARBA" id="ARBA00003294"/>
    </source>
</evidence>
<evidence type="ECO:0000256" key="12">
    <source>
        <dbReference type="HAMAP-Rule" id="MF_00418"/>
    </source>
</evidence>
<dbReference type="HAMAP" id="MF_00418">
    <property type="entry name" value="DapA"/>
    <property type="match status" value="1"/>
</dbReference>
<gene>
    <name evidence="12" type="primary">dapA</name>
    <name evidence="16" type="ORF">EJN90_04165</name>
</gene>
<keyword evidence="8 12" id="KW-0457">Lysine biosynthesis</keyword>
<dbReference type="GO" id="GO:0019877">
    <property type="term" value="P:diaminopimelate biosynthetic process"/>
    <property type="evidence" value="ECO:0007669"/>
    <property type="project" value="UniProtKB-UniRule"/>
</dbReference>
<dbReference type="OrthoDB" id="9782828at2"/>
<feature type="active site" description="Schiff-base intermediate with substrate" evidence="12 14">
    <location>
        <position position="161"/>
    </location>
</feature>
<keyword evidence="10 12" id="KW-0704">Schiff base</keyword>
<evidence type="ECO:0000256" key="5">
    <source>
        <dbReference type="ARBA" id="ARBA00022490"/>
    </source>
</evidence>
<evidence type="ECO:0000256" key="11">
    <source>
        <dbReference type="ARBA" id="ARBA00047836"/>
    </source>
</evidence>
<name>A0A3Q9BJT3_9LACT</name>
<evidence type="ECO:0000256" key="8">
    <source>
        <dbReference type="ARBA" id="ARBA00023154"/>
    </source>
</evidence>
<keyword evidence="7 12" id="KW-0220">Diaminopimelate biosynthesis</keyword>
<feature type="binding site" evidence="12 15">
    <location>
        <position position="203"/>
    </location>
    <ligand>
        <name>pyruvate</name>
        <dbReference type="ChEBI" id="CHEBI:15361"/>
    </ligand>
</feature>
<dbReference type="EMBL" id="CP034465">
    <property type="protein sequence ID" value="AZP03929.1"/>
    <property type="molecule type" value="Genomic_DNA"/>
</dbReference>
<organism evidence="16 17">
    <name type="scientific">Jeotgalibaca ciconiae</name>
    <dbReference type="NCBI Taxonomy" id="2496265"/>
    <lineage>
        <taxon>Bacteria</taxon>
        <taxon>Bacillati</taxon>
        <taxon>Bacillota</taxon>
        <taxon>Bacilli</taxon>
        <taxon>Lactobacillales</taxon>
        <taxon>Carnobacteriaceae</taxon>
        <taxon>Jeotgalibaca</taxon>
    </lineage>
</organism>
<keyword evidence="5 12" id="KW-0963">Cytoplasm</keyword>
<feature type="active site" description="Proton donor/acceptor" evidence="12 14">
    <location>
        <position position="133"/>
    </location>
</feature>
<proteinExistence type="inferred from homology"/>
<comment type="caution">
    <text evidence="12">Was originally thought to be a dihydrodipicolinate synthase (DHDPS), catalyzing the condensation of (S)-aspartate-beta-semialdehyde [(S)-ASA] and pyruvate to dihydrodipicolinate (DHDP). However, it was shown in E.coli that the product of the enzymatic reaction is not dihydrodipicolinate but in fact (4S)-4-hydroxy-2,3,4,5-tetrahydro-(2S)-dipicolinic acid (HTPA), and that the consecutive dehydration reaction leading to DHDP is not spontaneous but catalyzed by DapB.</text>
</comment>